<proteinExistence type="predicted"/>
<dbReference type="CDD" id="cd00761">
    <property type="entry name" value="Glyco_tranf_GTA_type"/>
    <property type="match status" value="1"/>
</dbReference>
<dbReference type="EMBL" id="JBHTOH010000007">
    <property type="protein sequence ID" value="MFD1410117.1"/>
    <property type="molecule type" value="Genomic_DNA"/>
</dbReference>
<dbReference type="Pfam" id="PF00535">
    <property type="entry name" value="Glycos_transf_2"/>
    <property type="match status" value="1"/>
</dbReference>
<dbReference type="PANTHER" id="PTHR22916:SF51">
    <property type="entry name" value="GLYCOSYLTRANSFERASE EPSH-RELATED"/>
    <property type="match status" value="1"/>
</dbReference>
<sequence>MPIYNLEKYIDRAVKSILNQSYRQLQIIIIDDGSTDQTPRHLAHWAALDDRIEVHRQENQGISAARNFGMTFVKGEYLTFLDGDDWVEHRYIEFMTRAFRQYQPEMVICGYAIDPPNRSAATKAESGILTRKEAINRILRLGGSVRGYTWNKGYLVDLIRANELQFDTDIGLMEDQLFNIQYANLCQRFYFDTQPLYHYIQRPDSIIHGFDLQKVPDNFVANYRILQELNRAKSKATLPAPSQKKTAQQLAHRKARRQRRKALQAANELTSKIKITDLDDRVRDI</sequence>
<comment type="caution">
    <text evidence="4">The sequence shown here is derived from an EMBL/GenBank/DDBJ whole genome shotgun (WGS) entry which is preliminary data.</text>
</comment>
<reference evidence="5" key="1">
    <citation type="journal article" date="2019" name="Int. J. Syst. Evol. Microbiol.">
        <title>The Global Catalogue of Microorganisms (GCM) 10K type strain sequencing project: providing services to taxonomists for standard genome sequencing and annotation.</title>
        <authorList>
            <consortium name="The Broad Institute Genomics Platform"/>
            <consortium name="The Broad Institute Genome Sequencing Center for Infectious Disease"/>
            <person name="Wu L."/>
            <person name="Ma J."/>
        </authorList>
    </citation>
    <scope>NUCLEOTIDE SEQUENCE [LARGE SCALE GENOMIC DNA]</scope>
    <source>
        <strain evidence="5">CCM 8937</strain>
    </source>
</reference>
<protein>
    <submittedName>
        <fullName evidence="4">Glycosyltransferase family 2 protein</fullName>
    </submittedName>
</protein>
<keyword evidence="1" id="KW-0328">Glycosyltransferase</keyword>
<gene>
    <name evidence="4" type="ORF">ACFQ4R_00525</name>
</gene>
<evidence type="ECO:0000256" key="2">
    <source>
        <dbReference type="ARBA" id="ARBA00022679"/>
    </source>
</evidence>
<dbReference type="InterPro" id="IPR001173">
    <property type="entry name" value="Glyco_trans_2-like"/>
</dbReference>
<dbReference type="RefSeq" id="WP_164509280.1">
    <property type="nucleotide sequence ID" value="NZ_JBHTOH010000007.1"/>
</dbReference>
<dbReference type="PANTHER" id="PTHR22916">
    <property type="entry name" value="GLYCOSYLTRANSFERASE"/>
    <property type="match status" value="1"/>
</dbReference>
<evidence type="ECO:0000256" key="1">
    <source>
        <dbReference type="ARBA" id="ARBA00022676"/>
    </source>
</evidence>
<evidence type="ECO:0000313" key="5">
    <source>
        <dbReference type="Proteomes" id="UP001597191"/>
    </source>
</evidence>
<name>A0ABW4BMK9_9LACO</name>
<keyword evidence="2" id="KW-0808">Transferase</keyword>
<dbReference type="InterPro" id="IPR029044">
    <property type="entry name" value="Nucleotide-diphossugar_trans"/>
</dbReference>
<organism evidence="4 5">
    <name type="scientific">Lapidilactobacillus gannanensis</name>
    <dbReference type="NCBI Taxonomy" id="2486002"/>
    <lineage>
        <taxon>Bacteria</taxon>
        <taxon>Bacillati</taxon>
        <taxon>Bacillota</taxon>
        <taxon>Bacilli</taxon>
        <taxon>Lactobacillales</taxon>
        <taxon>Lactobacillaceae</taxon>
        <taxon>Lapidilactobacillus</taxon>
    </lineage>
</organism>
<evidence type="ECO:0000259" key="3">
    <source>
        <dbReference type="Pfam" id="PF00535"/>
    </source>
</evidence>
<evidence type="ECO:0000313" key="4">
    <source>
        <dbReference type="EMBL" id="MFD1410117.1"/>
    </source>
</evidence>
<dbReference type="Proteomes" id="UP001597191">
    <property type="component" value="Unassembled WGS sequence"/>
</dbReference>
<feature type="domain" description="Glycosyltransferase 2-like" evidence="3">
    <location>
        <begin position="1"/>
        <end position="126"/>
    </location>
</feature>
<dbReference type="SUPFAM" id="SSF53448">
    <property type="entry name" value="Nucleotide-diphospho-sugar transferases"/>
    <property type="match status" value="1"/>
</dbReference>
<accession>A0ABW4BMK9</accession>
<dbReference type="Gene3D" id="3.90.550.10">
    <property type="entry name" value="Spore Coat Polysaccharide Biosynthesis Protein SpsA, Chain A"/>
    <property type="match status" value="1"/>
</dbReference>
<keyword evidence="5" id="KW-1185">Reference proteome</keyword>